<evidence type="ECO:0000256" key="10">
    <source>
        <dbReference type="ARBA" id="ARBA00023268"/>
    </source>
</evidence>
<dbReference type="PANTHER" id="PTHR48099:SF5">
    <property type="entry name" value="C-1-TETRAHYDROFOLATE SYNTHASE, CYTOPLASMIC"/>
    <property type="match status" value="1"/>
</dbReference>
<dbReference type="CDD" id="cd01080">
    <property type="entry name" value="NAD_bind_m-THF_DH_Cyclohyd"/>
    <property type="match status" value="1"/>
</dbReference>
<accession>A0A1G2NZC7</accession>
<comment type="catalytic activity">
    <reaction evidence="11">
        <text>(6R)-5,10-methenyltetrahydrofolate + H2O = (6R)-10-formyltetrahydrofolate + H(+)</text>
        <dbReference type="Rhea" id="RHEA:23700"/>
        <dbReference type="ChEBI" id="CHEBI:15377"/>
        <dbReference type="ChEBI" id="CHEBI:15378"/>
        <dbReference type="ChEBI" id="CHEBI:57455"/>
        <dbReference type="ChEBI" id="CHEBI:195366"/>
        <dbReference type="EC" id="3.5.4.9"/>
    </reaction>
</comment>
<dbReference type="Proteomes" id="UP000177269">
    <property type="component" value="Unassembled WGS sequence"/>
</dbReference>
<evidence type="ECO:0000256" key="11">
    <source>
        <dbReference type="HAMAP-Rule" id="MF_01576"/>
    </source>
</evidence>
<dbReference type="UniPathway" id="UPA00193"/>
<evidence type="ECO:0000256" key="8">
    <source>
        <dbReference type="ARBA" id="ARBA00023102"/>
    </source>
</evidence>
<dbReference type="FunFam" id="3.40.50.10860:FF:000005">
    <property type="entry name" value="C-1-tetrahydrofolate synthase, cytoplasmic, putative"/>
    <property type="match status" value="1"/>
</dbReference>
<keyword evidence="10 11" id="KW-0511">Multifunctional enzyme</keyword>
<evidence type="ECO:0000256" key="6">
    <source>
        <dbReference type="ARBA" id="ARBA00022857"/>
    </source>
</evidence>
<dbReference type="InterPro" id="IPR046346">
    <property type="entry name" value="Aminoacid_DH-like_N_sf"/>
</dbReference>
<dbReference type="PRINTS" id="PR00085">
    <property type="entry name" value="THFDHDRGNASE"/>
</dbReference>
<reference evidence="14 15" key="1">
    <citation type="journal article" date="2016" name="Nat. Commun.">
        <title>Thousands of microbial genomes shed light on interconnected biogeochemical processes in an aquifer system.</title>
        <authorList>
            <person name="Anantharaman K."/>
            <person name="Brown C.T."/>
            <person name="Hug L.A."/>
            <person name="Sharon I."/>
            <person name="Castelle C.J."/>
            <person name="Probst A.J."/>
            <person name="Thomas B.C."/>
            <person name="Singh A."/>
            <person name="Wilkins M.J."/>
            <person name="Karaoz U."/>
            <person name="Brodie E.L."/>
            <person name="Williams K.H."/>
            <person name="Hubbard S.S."/>
            <person name="Banfield J.F."/>
        </authorList>
    </citation>
    <scope>NUCLEOTIDE SEQUENCE [LARGE SCALE GENOMIC DNA]</scope>
</reference>
<dbReference type="GO" id="GO:0005829">
    <property type="term" value="C:cytosol"/>
    <property type="evidence" value="ECO:0007669"/>
    <property type="project" value="TreeGrafter"/>
</dbReference>
<feature type="domain" description="Tetrahydrofolate dehydrogenase/cyclohydrolase catalytic" evidence="12">
    <location>
        <begin position="4"/>
        <end position="115"/>
    </location>
</feature>
<dbReference type="GO" id="GO:0009086">
    <property type="term" value="P:methionine biosynthetic process"/>
    <property type="evidence" value="ECO:0007669"/>
    <property type="project" value="UniProtKB-KW"/>
</dbReference>
<dbReference type="InterPro" id="IPR000672">
    <property type="entry name" value="THF_DH/CycHdrlase"/>
</dbReference>
<dbReference type="EC" id="1.5.1.5" evidence="11"/>
<keyword evidence="6 11" id="KW-0521">NADP</keyword>
<evidence type="ECO:0000259" key="13">
    <source>
        <dbReference type="Pfam" id="PF02882"/>
    </source>
</evidence>
<dbReference type="GO" id="GO:0035999">
    <property type="term" value="P:tetrahydrofolate interconversion"/>
    <property type="evidence" value="ECO:0007669"/>
    <property type="project" value="UniProtKB-UniRule"/>
</dbReference>
<dbReference type="Pfam" id="PF02882">
    <property type="entry name" value="THF_DHG_CYH_C"/>
    <property type="match status" value="1"/>
</dbReference>
<dbReference type="Gene3D" id="3.40.50.10860">
    <property type="entry name" value="Leucine Dehydrogenase, chain A, domain 1"/>
    <property type="match status" value="1"/>
</dbReference>
<name>A0A1G2NZC7_9BACT</name>
<feature type="binding site" evidence="11">
    <location>
        <position position="227"/>
    </location>
    <ligand>
        <name>NADP(+)</name>
        <dbReference type="ChEBI" id="CHEBI:58349"/>
    </ligand>
</feature>
<keyword evidence="7 11" id="KW-0560">Oxidoreductase</keyword>
<comment type="subunit">
    <text evidence="2 11">Homodimer.</text>
</comment>
<dbReference type="Pfam" id="PF00763">
    <property type="entry name" value="THF_DHG_CYH"/>
    <property type="match status" value="1"/>
</dbReference>
<feature type="domain" description="Tetrahydrofolate dehydrogenase/cyclohydrolase NAD(P)-binding" evidence="13">
    <location>
        <begin position="135"/>
        <end position="285"/>
    </location>
</feature>
<dbReference type="InterPro" id="IPR036291">
    <property type="entry name" value="NAD(P)-bd_dom_sf"/>
</dbReference>
<keyword evidence="5 11" id="KW-0378">Hydrolase</keyword>
<sequence length="294" mass="31878">MIILDGKKARDSLKANLMDKIANCIDRPKLVIIQCGDKEESNKYIQQKKKFGAEIGVEVEHIHFLRSVSEKEVIDSIKKANSDDKIHGIIVQLPLPPNLDKDEIIESIHPEKDADGLTSANIKLMWQGNEEAMIPATAQGVAFLLDFYGFSPEGKNVVIIGRSELVGKPIAAVLLSRNATVTICHSKTQDLVGTCRKADILISAAGVPGLVDESYSHANQVIVDVGINIARGKKLEEEIFGKHLVGDVNWESVRNVAKAVSPVPGGVGPLTVAFLFGNVLKMCEAAARRSSLRA</sequence>
<dbReference type="HAMAP" id="MF_01576">
    <property type="entry name" value="THF_DHG_CYH"/>
    <property type="match status" value="1"/>
</dbReference>
<evidence type="ECO:0000256" key="5">
    <source>
        <dbReference type="ARBA" id="ARBA00022801"/>
    </source>
</evidence>
<dbReference type="PANTHER" id="PTHR48099">
    <property type="entry name" value="C-1-TETRAHYDROFOLATE SYNTHASE, CYTOPLASMIC-RELATED"/>
    <property type="match status" value="1"/>
</dbReference>
<comment type="function">
    <text evidence="11">Catalyzes the oxidation of 5,10-methylenetetrahydrofolate to 5,10-methenyltetrahydrofolate and then the hydrolysis of 5,10-methenyltetrahydrofolate to 10-formyltetrahydrofolate.</text>
</comment>
<comment type="pathway">
    <text evidence="1 11">One-carbon metabolism; tetrahydrofolate interconversion.</text>
</comment>
<evidence type="ECO:0000313" key="14">
    <source>
        <dbReference type="EMBL" id="OHA41444.1"/>
    </source>
</evidence>
<dbReference type="GO" id="GO:0006164">
    <property type="term" value="P:purine nucleotide biosynthetic process"/>
    <property type="evidence" value="ECO:0007669"/>
    <property type="project" value="UniProtKB-KW"/>
</dbReference>
<comment type="caution">
    <text evidence="14">The sequence shown here is derived from an EMBL/GenBank/DDBJ whole genome shotgun (WGS) entry which is preliminary data.</text>
</comment>
<keyword evidence="9 11" id="KW-0486">Methionine biosynthesis</keyword>
<gene>
    <name evidence="11" type="primary">folD</name>
    <name evidence="14" type="ORF">A3G52_03705</name>
</gene>
<dbReference type="EMBL" id="MHSK01000033">
    <property type="protein sequence ID" value="OHA41444.1"/>
    <property type="molecule type" value="Genomic_DNA"/>
</dbReference>
<evidence type="ECO:0000313" key="15">
    <source>
        <dbReference type="Proteomes" id="UP000177269"/>
    </source>
</evidence>
<dbReference type="GO" id="GO:0004477">
    <property type="term" value="F:methenyltetrahydrofolate cyclohydrolase activity"/>
    <property type="evidence" value="ECO:0007669"/>
    <property type="project" value="UniProtKB-UniRule"/>
</dbReference>
<evidence type="ECO:0000256" key="3">
    <source>
        <dbReference type="ARBA" id="ARBA00022563"/>
    </source>
</evidence>
<keyword evidence="11" id="KW-0028">Amino-acid biosynthesis</keyword>
<evidence type="ECO:0000256" key="2">
    <source>
        <dbReference type="ARBA" id="ARBA00011738"/>
    </source>
</evidence>
<organism evidence="14 15">
    <name type="scientific">Candidatus Taylorbacteria bacterium RIFCSPLOWO2_12_FULL_43_20</name>
    <dbReference type="NCBI Taxonomy" id="1802332"/>
    <lineage>
        <taxon>Bacteria</taxon>
        <taxon>Candidatus Tayloriibacteriota</taxon>
    </lineage>
</organism>
<keyword evidence="8 11" id="KW-0368">Histidine biosynthesis</keyword>
<dbReference type="Gene3D" id="3.40.50.720">
    <property type="entry name" value="NAD(P)-binding Rossmann-like Domain"/>
    <property type="match status" value="1"/>
</dbReference>
<dbReference type="SUPFAM" id="SSF53223">
    <property type="entry name" value="Aminoacid dehydrogenase-like, N-terminal domain"/>
    <property type="match status" value="1"/>
</dbReference>
<dbReference type="GO" id="GO:0004488">
    <property type="term" value="F:methylenetetrahydrofolate dehydrogenase (NADP+) activity"/>
    <property type="evidence" value="ECO:0007669"/>
    <property type="project" value="UniProtKB-UniRule"/>
</dbReference>
<dbReference type="SUPFAM" id="SSF51735">
    <property type="entry name" value="NAD(P)-binding Rossmann-fold domains"/>
    <property type="match status" value="1"/>
</dbReference>
<evidence type="ECO:0000256" key="7">
    <source>
        <dbReference type="ARBA" id="ARBA00023002"/>
    </source>
</evidence>
<dbReference type="GO" id="GO:0000105">
    <property type="term" value="P:L-histidine biosynthetic process"/>
    <property type="evidence" value="ECO:0007669"/>
    <property type="project" value="UniProtKB-KW"/>
</dbReference>
<evidence type="ECO:0000256" key="4">
    <source>
        <dbReference type="ARBA" id="ARBA00022755"/>
    </source>
</evidence>
<comment type="similarity">
    <text evidence="11">Belongs to the tetrahydrofolate dehydrogenase/cyclohydrolase family.</text>
</comment>
<protein>
    <recommendedName>
        <fullName evidence="11">Bifunctional protein FolD</fullName>
    </recommendedName>
    <domain>
        <recommendedName>
            <fullName evidence="11">Methylenetetrahydrofolate dehydrogenase</fullName>
            <ecNumber evidence="11">1.5.1.5</ecNumber>
        </recommendedName>
    </domain>
    <domain>
        <recommendedName>
            <fullName evidence="11">Methenyltetrahydrofolate cyclohydrolase</fullName>
            <ecNumber evidence="11">3.5.4.9</ecNumber>
        </recommendedName>
    </domain>
</protein>
<evidence type="ECO:0000256" key="1">
    <source>
        <dbReference type="ARBA" id="ARBA00004777"/>
    </source>
</evidence>
<dbReference type="InterPro" id="IPR020631">
    <property type="entry name" value="THF_DH/CycHdrlase_NAD-bd_dom"/>
</dbReference>
<comment type="catalytic activity">
    <reaction evidence="11">
        <text>(6R)-5,10-methylene-5,6,7,8-tetrahydrofolate + NADP(+) = (6R)-5,10-methenyltetrahydrofolate + NADPH</text>
        <dbReference type="Rhea" id="RHEA:22812"/>
        <dbReference type="ChEBI" id="CHEBI:15636"/>
        <dbReference type="ChEBI" id="CHEBI:57455"/>
        <dbReference type="ChEBI" id="CHEBI:57783"/>
        <dbReference type="ChEBI" id="CHEBI:58349"/>
        <dbReference type="EC" id="1.5.1.5"/>
    </reaction>
</comment>
<comment type="caution">
    <text evidence="11">Lacks conserved residue(s) required for the propagation of feature annotation.</text>
</comment>
<feature type="binding site" evidence="11">
    <location>
        <begin position="161"/>
        <end position="163"/>
    </location>
    <ligand>
        <name>NADP(+)</name>
        <dbReference type="ChEBI" id="CHEBI:58349"/>
    </ligand>
</feature>
<dbReference type="AlphaFoldDB" id="A0A1G2NZC7"/>
<evidence type="ECO:0000259" key="12">
    <source>
        <dbReference type="Pfam" id="PF00763"/>
    </source>
</evidence>
<dbReference type="EC" id="3.5.4.9" evidence="11"/>
<evidence type="ECO:0000256" key="9">
    <source>
        <dbReference type="ARBA" id="ARBA00023167"/>
    </source>
</evidence>
<proteinExistence type="inferred from homology"/>
<keyword evidence="3 11" id="KW-0554">One-carbon metabolism</keyword>
<dbReference type="InterPro" id="IPR020630">
    <property type="entry name" value="THF_DH/CycHdrlase_cat_dom"/>
</dbReference>
<keyword evidence="4 11" id="KW-0658">Purine biosynthesis</keyword>